<dbReference type="AlphaFoldDB" id="A0A182WNW8"/>
<proteinExistence type="predicted"/>
<evidence type="ECO:0000256" key="1">
    <source>
        <dbReference type="SAM" id="MobiDB-lite"/>
    </source>
</evidence>
<evidence type="ECO:0000313" key="2">
    <source>
        <dbReference type="EnsemblMetazoa" id="AMIN014390-PA"/>
    </source>
</evidence>
<dbReference type="Proteomes" id="UP000075920">
    <property type="component" value="Unassembled WGS sequence"/>
</dbReference>
<name>A0A182WNW8_9DIPT</name>
<sequence length="85" mass="10086">MTFAMWFEFCYSLIYYSTSCLHNYLKFRTQVNATSYNRTHSGREPPLNAMVTVGRKARVNANENRQSKLGSFVKRNNRREREKNV</sequence>
<organism evidence="2 3">
    <name type="scientific">Anopheles minimus</name>
    <dbReference type="NCBI Taxonomy" id="112268"/>
    <lineage>
        <taxon>Eukaryota</taxon>
        <taxon>Metazoa</taxon>
        <taxon>Ecdysozoa</taxon>
        <taxon>Arthropoda</taxon>
        <taxon>Hexapoda</taxon>
        <taxon>Insecta</taxon>
        <taxon>Pterygota</taxon>
        <taxon>Neoptera</taxon>
        <taxon>Endopterygota</taxon>
        <taxon>Diptera</taxon>
        <taxon>Nematocera</taxon>
        <taxon>Culicoidea</taxon>
        <taxon>Culicidae</taxon>
        <taxon>Anophelinae</taxon>
        <taxon>Anopheles</taxon>
    </lineage>
</organism>
<keyword evidence="3" id="KW-1185">Reference proteome</keyword>
<reference evidence="3" key="1">
    <citation type="submission" date="2013-03" db="EMBL/GenBank/DDBJ databases">
        <title>The Genome Sequence of Anopheles minimus MINIMUS1.</title>
        <authorList>
            <consortium name="The Broad Institute Genomics Platform"/>
            <person name="Neafsey D.E."/>
            <person name="Walton C."/>
            <person name="Walker B."/>
            <person name="Young S.K."/>
            <person name="Zeng Q."/>
            <person name="Gargeya S."/>
            <person name="Fitzgerald M."/>
            <person name="Haas B."/>
            <person name="Abouelleil A."/>
            <person name="Allen A.W."/>
            <person name="Alvarado L."/>
            <person name="Arachchi H.M."/>
            <person name="Berlin A.M."/>
            <person name="Chapman S.B."/>
            <person name="Gainer-Dewar J."/>
            <person name="Goldberg J."/>
            <person name="Griggs A."/>
            <person name="Gujja S."/>
            <person name="Hansen M."/>
            <person name="Howarth C."/>
            <person name="Imamovic A."/>
            <person name="Ireland A."/>
            <person name="Larimer J."/>
            <person name="McCowan C."/>
            <person name="Murphy C."/>
            <person name="Pearson M."/>
            <person name="Poon T.W."/>
            <person name="Priest M."/>
            <person name="Roberts A."/>
            <person name="Saif S."/>
            <person name="Shea T."/>
            <person name="Sisk P."/>
            <person name="Sykes S."/>
            <person name="Wortman J."/>
            <person name="Nusbaum C."/>
            <person name="Birren B."/>
        </authorList>
    </citation>
    <scope>NUCLEOTIDE SEQUENCE [LARGE SCALE GENOMIC DNA]</scope>
    <source>
        <strain evidence="3">MINIMUS1</strain>
    </source>
</reference>
<dbReference type="VEuPathDB" id="VectorBase:AMIN014390"/>
<evidence type="ECO:0000313" key="3">
    <source>
        <dbReference type="Proteomes" id="UP000075920"/>
    </source>
</evidence>
<reference evidence="2" key="2">
    <citation type="submission" date="2020-05" db="UniProtKB">
        <authorList>
            <consortium name="EnsemblMetazoa"/>
        </authorList>
    </citation>
    <scope>IDENTIFICATION</scope>
    <source>
        <strain evidence="2">MINIMUS1</strain>
    </source>
</reference>
<dbReference type="EnsemblMetazoa" id="AMIN014390-RA">
    <property type="protein sequence ID" value="AMIN014390-PA"/>
    <property type="gene ID" value="AMIN014390"/>
</dbReference>
<accession>A0A182WNW8</accession>
<feature type="region of interest" description="Disordered" evidence="1">
    <location>
        <begin position="62"/>
        <end position="85"/>
    </location>
</feature>
<protein>
    <submittedName>
        <fullName evidence="2">Uncharacterized protein</fullName>
    </submittedName>
</protein>